<keyword evidence="3" id="KW-0413">Isomerase</keyword>
<dbReference type="GO" id="GO:0045439">
    <property type="term" value="F:isopenicillin-N epimerase activity"/>
    <property type="evidence" value="ECO:0007669"/>
    <property type="project" value="UniProtKB-EC"/>
</dbReference>
<evidence type="ECO:0000259" key="2">
    <source>
        <dbReference type="Pfam" id="PF00266"/>
    </source>
</evidence>
<accession>A0A517LXX5</accession>
<dbReference type="InterPro" id="IPR015421">
    <property type="entry name" value="PyrdxlP-dep_Trfase_major"/>
</dbReference>
<organism evidence="3 4">
    <name type="scientific">Rosistilla ulvae</name>
    <dbReference type="NCBI Taxonomy" id="1930277"/>
    <lineage>
        <taxon>Bacteria</taxon>
        <taxon>Pseudomonadati</taxon>
        <taxon>Planctomycetota</taxon>
        <taxon>Planctomycetia</taxon>
        <taxon>Pirellulales</taxon>
        <taxon>Pirellulaceae</taxon>
        <taxon>Rosistilla</taxon>
    </lineage>
</organism>
<dbReference type="EC" id="5.1.1.17" evidence="3"/>
<dbReference type="RefSeq" id="WP_145343834.1">
    <property type="nucleotide sequence ID" value="NZ_CP036261.1"/>
</dbReference>
<keyword evidence="1" id="KW-0663">Pyridoxal phosphate</keyword>
<dbReference type="AlphaFoldDB" id="A0A517LXX5"/>
<protein>
    <submittedName>
        <fullName evidence="3">Isopenicillin N epimerase</fullName>
        <ecNumber evidence="3">5.1.1.17</ecNumber>
    </submittedName>
</protein>
<dbReference type="Gene3D" id="3.90.1150.10">
    <property type="entry name" value="Aspartate Aminotransferase, domain 1"/>
    <property type="match status" value="1"/>
</dbReference>
<dbReference type="InterPro" id="IPR015422">
    <property type="entry name" value="PyrdxlP-dep_Trfase_small"/>
</dbReference>
<evidence type="ECO:0000313" key="4">
    <source>
        <dbReference type="Proteomes" id="UP000319557"/>
    </source>
</evidence>
<feature type="domain" description="Aminotransferase class V" evidence="2">
    <location>
        <begin position="32"/>
        <end position="382"/>
    </location>
</feature>
<dbReference type="PANTHER" id="PTHR43092">
    <property type="entry name" value="L-CYSTEINE DESULFHYDRASE"/>
    <property type="match status" value="1"/>
</dbReference>
<proteinExistence type="predicted"/>
<dbReference type="OrthoDB" id="250246at2"/>
<dbReference type="Pfam" id="PF00266">
    <property type="entry name" value="Aminotran_5"/>
    <property type="match status" value="1"/>
</dbReference>
<dbReference type="KEGG" id="ruv:EC9_16400"/>
<name>A0A517LXX5_9BACT</name>
<gene>
    <name evidence="3" type="primary">cefD</name>
    <name evidence="3" type="ORF">EC9_16400</name>
</gene>
<evidence type="ECO:0000313" key="3">
    <source>
        <dbReference type="EMBL" id="QDS87462.1"/>
    </source>
</evidence>
<reference evidence="3 4" key="1">
    <citation type="submission" date="2019-02" db="EMBL/GenBank/DDBJ databases">
        <title>Deep-cultivation of Planctomycetes and their phenomic and genomic characterization uncovers novel biology.</title>
        <authorList>
            <person name="Wiegand S."/>
            <person name="Jogler M."/>
            <person name="Boedeker C."/>
            <person name="Pinto D."/>
            <person name="Vollmers J."/>
            <person name="Rivas-Marin E."/>
            <person name="Kohn T."/>
            <person name="Peeters S.H."/>
            <person name="Heuer A."/>
            <person name="Rast P."/>
            <person name="Oberbeckmann S."/>
            <person name="Bunk B."/>
            <person name="Jeske O."/>
            <person name="Meyerdierks A."/>
            <person name="Storesund J.E."/>
            <person name="Kallscheuer N."/>
            <person name="Luecker S."/>
            <person name="Lage O.M."/>
            <person name="Pohl T."/>
            <person name="Merkel B.J."/>
            <person name="Hornburger P."/>
            <person name="Mueller R.-W."/>
            <person name="Bruemmer F."/>
            <person name="Labrenz M."/>
            <person name="Spormann A.M."/>
            <person name="Op den Camp H."/>
            <person name="Overmann J."/>
            <person name="Amann R."/>
            <person name="Jetten M.S.M."/>
            <person name="Mascher T."/>
            <person name="Medema M.H."/>
            <person name="Devos D.P."/>
            <person name="Kaster A.-K."/>
            <person name="Ovreas L."/>
            <person name="Rohde M."/>
            <person name="Galperin M.Y."/>
            <person name="Jogler C."/>
        </authorList>
    </citation>
    <scope>NUCLEOTIDE SEQUENCE [LARGE SCALE GENOMIC DNA]</scope>
    <source>
        <strain evidence="3 4">EC9</strain>
    </source>
</reference>
<dbReference type="SUPFAM" id="SSF53383">
    <property type="entry name" value="PLP-dependent transferases"/>
    <property type="match status" value="1"/>
</dbReference>
<dbReference type="InterPro" id="IPR000192">
    <property type="entry name" value="Aminotrans_V_dom"/>
</dbReference>
<keyword evidence="4" id="KW-1185">Reference proteome</keyword>
<dbReference type="PANTHER" id="PTHR43092:SF2">
    <property type="entry name" value="HERCYNYLCYSTEINE SULFOXIDE LYASE"/>
    <property type="match status" value="1"/>
</dbReference>
<dbReference type="InterPro" id="IPR015424">
    <property type="entry name" value="PyrdxlP-dep_Trfase"/>
</dbReference>
<dbReference type="EMBL" id="CP036261">
    <property type="protein sequence ID" value="QDS87462.1"/>
    <property type="molecule type" value="Genomic_DNA"/>
</dbReference>
<evidence type="ECO:0000256" key="1">
    <source>
        <dbReference type="ARBA" id="ARBA00022898"/>
    </source>
</evidence>
<sequence length="391" mass="43197">MNDSSTGQHRREHWRLNPAIDFLNHGSFGATPTVVLDAQRRFRDAMESDPIEFLAPERELLPKLDRVREVIAQRVNADARDIAWVRNATDGVNAVVQSFPLKPGDNVVVTDHGYNACSNAVRYAAERCGAEVRVAEIPFPIASPDEVVDAIERAIDDATRLLLIDHVTSPTGLVFPIEAIADVARRRGVRVHVDGAHAPGMLAIDLPRLGVDYYTANHHKWLCAPKTSGFLWVKPELQAQVRPTVISHAANRAIDGRSRFLSEFDWTGTFDPSPLLAVPAAIEFLDSLYPGGLAELMQSNHRLALQSRDRLCEALEIAPPAPDSMLGSLVALPLPASDAPLQQILRDQHGFEFPIYPGPKPDTRLMRVSLQAYNDVDQIDRLADLLPKLLP</sequence>
<dbReference type="Gene3D" id="3.40.640.10">
    <property type="entry name" value="Type I PLP-dependent aspartate aminotransferase-like (Major domain)"/>
    <property type="match status" value="1"/>
</dbReference>
<dbReference type="Proteomes" id="UP000319557">
    <property type="component" value="Chromosome"/>
</dbReference>